<dbReference type="SUPFAM" id="SSF56801">
    <property type="entry name" value="Acetyl-CoA synthetase-like"/>
    <property type="match status" value="1"/>
</dbReference>
<dbReference type="EMBL" id="JBDPZD010000001">
    <property type="protein sequence ID" value="MEO3690338.1"/>
    <property type="molecule type" value="Genomic_DNA"/>
</dbReference>
<name>A0ABV0FWQ3_9BURK</name>
<accession>A0ABV0FWQ3</accession>
<dbReference type="Pfam" id="PF00501">
    <property type="entry name" value="AMP-binding"/>
    <property type="match status" value="1"/>
</dbReference>
<dbReference type="Gene3D" id="3.40.50.12780">
    <property type="entry name" value="N-terminal domain of ligase-like"/>
    <property type="match status" value="1"/>
</dbReference>
<dbReference type="InterPro" id="IPR000873">
    <property type="entry name" value="AMP-dep_synth/lig_dom"/>
</dbReference>
<dbReference type="CDD" id="cd05921">
    <property type="entry name" value="FCS"/>
    <property type="match status" value="1"/>
</dbReference>
<sequence>MSGSTSSAPHRFARVGGCTDAFLSVRDDGVQVLSSKEPLEPYPASLTDVLERWAREAPERTALAQRNAQGAWQRLSYAELLTQAKSIGQALLDAGVTVERPLVILSDNSLEHAALMMGAMWAGVPFVSVSVAYALLSTDFARLRHIVDITTPGLVYAAHEGFGRAVAATIAADVPVVMGQGTLPDRSTRPFAELLATPPGARVAAAHASVGPDTIVKILFTSGSTARPKGVVTTQRMLSANQQMLRQCMAFLGDEPPILLDWLPWSHTFGGNHNIGIALYNGGSLYIDDGKPTPAGLPLTVRNLKEISPTVYFNVPKGLEEIAKAMDHDAELRECFFRRLNAIMFAAAGLSQAVWDKLDEHAVATIGERIRVLSGLGMTETAPSCMFVVGTHARAGYIGLPCPGVDVKLVPMDGKQEVRFRGPNVMPGYWREPELTAAAFDEEGFYRTGDAACFVDPERLELGLLFDGRIAEDFKLSTGTFVSVGPLRTRIVLQGHPYVQDAVLTGINRDELGVMIFPRLPDCRALSGLGDAASAADVLRHPAVREVFQRLVDQLHAQGTGSANRVERMYLLVEPPSLAQGEVTDKNSINVRAVVQHRAQLVEALYCGEPADPWLLLPQAAPQETP</sequence>
<feature type="domain" description="AMP-dependent synthetase/ligase" evidence="1">
    <location>
        <begin position="50"/>
        <end position="430"/>
    </location>
</feature>
<evidence type="ECO:0000259" key="1">
    <source>
        <dbReference type="Pfam" id="PF00501"/>
    </source>
</evidence>
<comment type="caution">
    <text evidence="2">The sequence shown here is derived from an EMBL/GenBank/DDBJ whole genome shotgun (WGS) entry which is preliminary data.</text>
</comment>
<dbReference type="PANTHER" id="PTHR24096:SF420">
    <property type="entry name" value="LONG-CHAIN-FATTY-ACID--COA LIGASE-RELATED"/>
    <property type="match status" value="1"/>
</dbReference>
<reference evidence="2 3" key="1">
    <citation type="submission" date="2024-05" db="EMBL/GenBank/DDBJ databases">
        <title>Roseateles sp. DJS-2-20 16S ribosomal RNA gene Genome sequencing and assembly.</title>
        <authorList>
            <person name="Woo H."/>
        </authorList>
    </citation>
    <scope>NUCLEOTIDE SEQUENCE [LARGE SCALE GENOMIC DNA]</scope>
    <source>
        <strain evidence="2 3">DJS-2-20</strain>
    </source>
</reference>
<dbReference type="InterPro" id="IPR042099">
    <property type="entry name" value="ANL_N_sf"/>
</dbReference>
<dbReference type="PANTHER" id="PTHR24096">
    <property type="entry name" value="LONG-CHAIN-FATTY-ACID--COA LIGASE"/>
    <property type="match status" value="1"/>
</dbReference>
<dbReference type="Pfam" id="PF23562">
    <property type="entry name" value="AMP-binding_C_3"/>
    <property type="match status" value="1"/>
</dbReference>
<evidence type="ECO:0000313" key="3">
    <source>
        <dbReference type="Proteomes" id="UP001495147"/>
    </source>
</evidence>
<dbReference type="RefSeq" id="WP_347703170.1">
    <property type="nucleotide sequence ID" value="NZ_JBDPZD010000001.1"/>
</dbReference>
<keyword evidence="3" id="KW-1185">Reference proteome</keyword>
<protein>
    <submittedName>
        <fullName evidence="2">Feruloyl-CoA synthase</fullName>
    </submittedName>
</protein>
<evidence type="ECO:0000313" key="2">
    <source>
        <dbReference type="EMBL" id="MEO3690338.1"/>
    </source>
</evidence>
<organism evidence="2 3">
    <name type="scientific">Roseateles paludis</name>
    <dbReference type="NCBI Taxonomy" id="3145238"/>
    <lineage>
        <taxon>Bacteria</taxon>
        <taxon>Pseudomonadati</taxon>
        <taxon>Pseudomonadota</taxon>
        <taxon>Betaproteobacteria</taxon>
        <taxon>Burkholderiales</taxon>
        <taxon>Sphaerotilaceae</taxon>
        <taxon>Roseateles</taxon>
    </lineage>
</organism>
<proteinExistence type="predicted"/>
<dbReference type="Proteomes" id="UP001495147">
    <property type="component" value="Unassembled WGS sequence"/>
</dbReference>
<gene>
    <name evidence="2" type="ORF">ABDJ85_02600</name>
</gene>